<sequence>MGRRSPRPLTSQSYHARRRGLWQPSPRLGLWGAGGEKWAQRIWTSTEEDGEGSKAAGYVSFPTAPSHGGVGRRVFFLEGARHALRCACAG</sequence>
<organism evidence="2 3">
    <name type="scientific">Aegilops tauschii subsp. strangulata</name>
    <name type="common">Goatgrass</name>
    <dbReference type="NCBI Taxonomy" id="200361"/>
    <lineage>
        <taxon>Eukaryota</taxon>
        <taxon>Viridiplantae</taxon>
        <taxon>Streptophyta</taxon>
        <taxon>Embryophyta</taxon>
        <taxon>Tracheophyta</taxon>
        <taxon>Spermatophyta</taxon>
        <taxon>Magnoliopsida</taxon>
        <taxon>Liliopsida</taxon>
        <taxon>Poales</taxon>
        <taxon>Poaceae</taxon>
        <taxon>BOP clade</taxon>
        <taxon>Pooideae</taxon>
        <taxon>Triticodae</taxon>
        <taxon>Triticeae</taxon>
        <taxon>Triticinae</taxon>
        <taxon>Aegilops</taxon>
    </lineage>
</organism>
<dbReference type="Gramene" id="AET6Gv20607200.1">
    <property type="protein sequence ID" value="AET6Gv20607200.1"/>
    <property type="gene ID" value="AET6Gv20607200"/>
</dbReference>
<reference evidence="2" key="4">
    <citation type="submission" date="2019-03" db="UniProtKB">
        <authorList>
            <consortium name="EnsemblPlants"/>
        </authorList>
    </citation>
    <scope>IDENTIFICATION</scope>
</reference>
<reference evidence="2" key="5">
    <citation type="journal article" date="2021" name="G3 (Bethesda)">
        <title>Aegilops tauschii genome assembly Aet v5.0 features greater sequence contiguity and improved annotation.</title>
        <authorList>
            <person name="Wang L."/>
            <person name="Zhu T."/>
            <person name="Rodriguez J.C."/>
            <person name="Deal K.R."/>
            <person name="Dubcovsky J."/>
            <person name="McGuire P.E."/>
            <person name="Lux T."/>
            <person name="Spannagl M."/>
            <person name="Mayer K.F.X."/>
            <person name="Baldrich P."/>
            <person name="Meyers B.C."/>
            <person name="Huo N."/>
            <person name="Gu Y.Q."/>
            <person name="Zhou H."/>
            <person name="Devos K.M."/>
            <person name="Bennetzen J.L."/>
            <person name="Unver T."/>
            <person name="Budak H."/>
            <person name="Gulick P.J."/>
            <person name="Galiba G."/>
            <person name="Kalapos B."/>
            <person name="Nelson D.R."/>
            <person name="Li P."/>
            <person name="You F.M."/>
            <person name="Luo M.C."/>
            <person name="Dvorak J."/>
        </authorList>
    </citation>
    <scope>NUCLEOTIDE SEQUENCE [LARGE SCALE GENOMIC DNA]</scope>
    <source>
        <strain evidence="2">cv. AL8/78</strain>
    </source>
</reference>
<reference evidence="2" key="3">
    <citation type="journal article" date="2017" name="Nature">
        <title>Genome sequence of the progenitor of the wheat D genome Aegilops tauschii.</title>
        <authorList>
            <person name="Luo M.C."/>
            <person name="Gu Y.Q."/>
            <person name="Puiu D."/>
            <person name="Wang H."/>
            <person name="Twardziok S.O."/>
            <person name="Deal K.R."/>
            <person name="Huo N."/>
            <person name="Zhu T."/>
            <person name="Wang L."/>
            <person name="Wang Y."/>
            <person name="McGuire P.E."/>
            <person name="Liu S."/>
            <person name="Long H."/>
            <person name="Ramasamy R.K."/>
            <person name="Rodriguez J.C."/>
            <person name="Van S.L."/>
            <person name="Yuan L."/>
            <person name="Wang Z."/>
            <person name="Xia Z."/>
            <person name="Xiao L."/>
            <person name="Anderson O.D."/>
            <person name="Ouyang S."/>
            <person name="Liang Y."/>
            <person name="Zimin A.V."/>
            <person name="Pertea G."/>
            <person name="Qi P."/>
            <person name="Bennetzen J.L."/>
            <person name="Dai X."/>
            <person name="Dawson M.W."/>
            <person name="Muller H.G."/>
            <person name="Kugler K."/>
            <person name="Rivarola-Duarte L."/>
            <person name="Spannagl M."/>
            <person name="Mayer K.F.X."/>
            <person name="Lu F.H."/>
            <person name="Bevan M.W."/>
            <person name="Leroy P."/>
            <person name="Li P."/>
            <person name="You F.M."/>
            <person name="Sun Q."/>
            <person name="Liu Z."/>
            <person name="Lyons E."/>
            <person name="Wicker T."/>
            <person name="Salzberg S.L."/>
            <person name="Devos K.M."/>
            <person name="Dvorak J."/>
        </authorList>
    </citation>
    <scope>NUCLEOTIDE SEQUENCE [LARGE SCALE GENOMIC DNA]</scope>
    <source>
        <strain evidence="2">cv. AL8/78</strain>
    </source>
</reference>
<dbReference type="EnsemblPlants" id="AET6Gv20607200.1">
    <property type="protein sequence ID" value="AET6Gv20607200.1"/>
    <property type="gene ID" value="AET6Gv20607200"/>
</dbReference>
<dbReference type="AlphaFoldDB" id="A0A453P4N3"/>
<evidence type="ECO:0000256" key="1">
    <source>
        <dbReference type="SAM" id="MobiDB-lite"/>
    </source>
</evidence>
<protein>
    <submittedName>
        <fullName evidence="2">Uncharacterized protein</fullName>
    </submittedName>
</protein>
<reference evidence="3" key="2">
    <citation type="journal article" date="2017" name="Nat. Plants">
        <title>The Aegilops tauschii genome reveals multiple impacts of transposons.</title>
        <authorList>
            <person name="Zhao G."/>
            <person name="Zou C."/>
            <person name="Li K."/>
            <person name="Wang K."/>
            <person name="Li T."/>
            <person name="Gao L."/>
            <person name="Zhang X."/>
            <person name="Wang H."/>
            <person name="Yang Z."/>
            <person name="Liu X."/>
            <person name="Jiang W."/>
            <person name="Mao L."/>
            <person name="Kong X."/>
            <person name="Jiao Y."/>
            <person name="Jia J."/>
        </authorList>
    </citation>
    <scope>NUCLEOTIDE SEQUENCE [LARGE SCALE GENOMIC DNA]</scope>
    <source>
        <strain evidence="3">cv. AL8/78</strain>
    </source>
</reference>
<keyword evidence="3" id="KW-1185">Reference proteome</keyword>
<name>A0A453P4N3_AEGTS</name>
<accession>A0A453P4N3</accession>
<feature type="region of interest" description="Disordered" evidence="1">
    <location>
        <begin position="1"/>
        <end position="20"/>
    </location>
</feature>
<dbReference type="Proteomes" id="UP000015105">
    <property type="component" value="Chromosome 6D"/>
</dbReference>
<reference evidence="3" key="1">
    <citation type="journal article" date="2014" name="Science">
        <title>Ancient hybridizations among the ancestral genomes of bread wheat.</title>
        <authorList>
            <consortium name="International Wheat Genome Sequencing Consortium,"/>
            <person name="Marcussen T."/>
            <person name="Sandve S.R."/>
            <person name="Heier L."/>
            <person name="Spannagl M."/>
            <person name="Pfeifer M."/>
            <person name="Jakobsen K.S."/>
            <person name="Wulff B.B."/>
            <person name="Steuernagel B."/>
            <person name="Mayer K.F."/>
            <person name="Olsen O.A."/>
        </authorList>
    </citation>
    <scope>NUCLEOTIDE SEQUENCE [LARGE SCALE GENOMIC DNA]</scope>
    <source>
        <strain evidence="3">cv. AL8/78</strain>
    </source>
</reference>
<proteinExistence type="predicted"/>
<evidence type="ECO:0000313" key="2">
    <source>
        <dbReference type="EnsemblPlants" id="AET6Gv20607200.1"/>
    </source>
</evidence>
<evidence type="ECO:0000313" key="3">
    <source>
        <dbReference type="Proteomes" id="UP000015105"/>
    </source>
</evidence>